<sequence>MLQAFLTGLAVQGSLILAIGPQNVFVLRQGLTRDHVLPVVLFCAASDAALIFAGVAGFGAVVDAAPWMPRAMALAGAAFLAVYGAQRAFAAWRGHHPLVCGASGGTLQGAIGTAAALTWLNPHVYLDTLALMGAIGAGLGGDAWAFALGGTLASGAFFAALGYGAQVLAPVMRSSSAWRILDAVTAAVMWAVAAGLLVAT</sequence>
<dbReference type="GO" id="GO:0015171">
    <property type="term" value="F:amino acid transmembrane transporter activity"/>
    <property type="evidence" value="ECO:0007669"/>
    <property type="project" value="TreeGrafter"/>
</dbReference>
<evidence type="ECO:0000256" key="5">
    <source>
        <dbReference type="ARBA" id="ARBA00023136"/>
    </source>
</evidence>
<evidence type="ECO:0000256" key="4">
    <source>
        <dbReference type="ARBA" id="ARBA00022989"/>
    </source>
</evidence>
<keyword evidence="8" id="KW-1185">Reference proteome</keyword>
<evidence type="ECO:0000256" key="3">
    <source>
        <dbReference type="ARBA" id="ARBA00022692"/>
    </source>
</evidence>
<reference evidence="7 8" key="1">
    <citation type="submission" date="2018-03" db="EMBL/GenBank/DDBJ databases">
        <title>Genomic Encyclopedia of Archaeal and Bacterial Type Strains, Phase II (KMG-II): from individual species to whole genera.</title>
        <authorList>
            <person name="Goeker M."/>
        </authorList>
    </citation>
    <scope>NUCLEOTIDE SEQUENCE [LARGE SCALE GENOMIC DNA]</scope>
    <source>
        <strain evidence="7 8">DSM 29318</strain>
    </source>
</reference>
<keyword evidence="4 6" id="KW-1133">Transmembrane helix</keyword>
<name>A0A2T0X8A0_9RHOB</name>
<protein>
    <submittedName>
        <fullName evidence="7">L-lysine exporter family protein LysE/ArgO</fullName>
    </submittedName>
</protein>
<dbReference type="PANTHER" id="PTHR30086:SF20">
    <property type="entry name" value="ARGININE EXPORTER PROTEIN ARGO-RELATED"/>
    <property type="match status" value="1"/>
</dbReference>
<accession>A0A2T0X8A0</accession>
<keyword evidence="3 6" id="KW-0812">Transmembrane</keyword>
<feature type="transmembrane region" description="Helical" evidence="6">
    <location>
        <begin position="6"/>
        <end position="27"/>
    </location>
</feature>
<dbReference type="Pfam" id="PF01810">
    <property type="entry name" value="LysE"/>
    <property type="match status" value="1"/>
</dbReference>
<dbReference type="InterPro" id="IPR001123">
    <property type="entry name" value="LeuE-type"/>
</dbReference>
<keyword evidence="2" id="KW-1003">Cell membrane</keyword>
<feature type="transmembrane region" description="Helical" evidence="6">
    <location>
        <begin position="177"/>
        <end position="199"/>
    </location>
</feature>
<evidence type="ECO:0000256" key="6">
    <source>
        <dbReference type="SAM" id="Phobius"/>
    </source>
</evidence>
<organism evidence="7 8">
    <name type="scientific">Hasllibacter halocynthiae</name>
    <dbReference type="NCBI Taxonomy" id="595589"/>
    <lineage>
        <taxon>Bacteria</taxon>
        <taxon>Pseudomonadati</taxon>
        <taxon>Pseudomonadota</taxon>
        <taxon>Alphaproteobacteria</taxon>
        <taxon>Rhodobacterales</taxon>
        <taxon>Roseobacteraceae</taxon>
        <taxon>Hasllibacter</taxon>
    </lineage>
</organism>
<feature type="transmembrane region" description="Helical" evidence="6">
    <location>
        <begin position="39"/>
        <end position="61"/>
    </location>
</feature>
<dbReference type="Proteomes" id="UP000238801">
    <property type="component" value="Unassembled WGS sequence"/>
</dbReference>
<gene>
    <name evidence="7" type="ORF">BCF33_0761</name>
</gene>
<dbReference type="PANTHER" id="PTHR30086">
    <property type="entry name" value="ARGININE EXPORTER PROTEIN ARGO"/>
    <property type="match status" value="1"/>
</dbReference>
<keyword evidence="5 6" id="KW-0472">Membrane</keyword>
<feature type="transmembrane region" description="Helical" evidence="6">
    <location>
        <begin position="143"/>
        <end position="165"/>
    </location>
</feature>
<evidence type="ECO:0000313" key="7">
    <source>
        <dbReference type="EMBL" id="PRY95147.1"/>
    </source>
</evidence>
<feature type="transmembrane region" description="Helical" evidence="6">
    <location>
        <begin position="67"/>
        <end position="85"/>
    </location>
</feature>
<proteinExistence type="predicted"/>
<comment type="subcellular location">
    <subcellularLocation>
        <location evidence="1">Cell membrane</location>
        <topology evidence="1">Multi-pass membrane protein</topology>
    </subcellularLocation>
</comment>
<evidence type="ECO:0000256" key="1">
    <source>
        <dbReference type="ARBA" id="ARBA00004651"/>
    </source>
</evidence>
<dbReference type="GO" id="GO:0005886">
    <property type="term" value="C:plasma membrane"/>
    <property type="evidence" value="ECO:0007669"/>
    <property type="project" value="UniProtKB-SubCell"/>
</dbReference>
<dbReference type="OrthoDB" id="5638726at2"/>
<evidence type="ECO:0000256" key="2">
    <source>
        <dbReference type="ARBA" id="ARBA00022475"/>
    </source>
</evidence>
<dbReference type="AlphaFoldDB" id="A0A2T0X8A0"/>
<feature type="transmembrane region" description="Helical" evidence="6">
    <location>
        <begin position="97"/>
        <end position="120"/>
    </location>
</feature>
<comment type="caution">
    <text evidence="7">The sequence shown here is derived from an EMBL/GenBank/DDBJ whole genome shotgun (WGS) entry which is preliminary data.</text>
</comment>
<dbReference type="EMBL" id="PVTT01000001">
    <property type="protein sequence ID" value="PRY95147.1"/>
    <property type="molecule type" value="Genomic_DNA"/>
</dbReference>
<dbReference type="RefSeq" id="WP_106159563.1">
    <property type="nucleotide sequence ID" value="NZ_PVTT01000001.1"/>
</dbReference>
<evidence type="ECO:0000313" key="8">
    <source>
        <dbReference type="Proteomes" id="UP000238801"/>
    </source>
</evidence>